<accession>A0AAE1G7Q1</accession>
<keyword evidence="2" id="KW-1185">Reference proteome</keyword>
<evidence type="ECO:0000313" key="1">
    <source>
        <dbReference type="EMBL" id="KAK3887625.1"/>
    </source>
</evidence>
<dbReference type="EMBL" id="JAWQEG010000621">
    <property type="protein sequence ID" value="KAK3887625.1"/>
    <property type="molecule type" value="Genomic_DNA"/>
</dbReference>
<dbReference type="Proteomes" id="UP001286313">
    <property type="component" value="Unassembled WGS sequence"/>
</dbReference>
<protein>
    <submittedName>
        <fullName evidence="1">Uncharacterized protein</fullName>
    </submittedName>
</protein>
<sequence length="110" mass="12606">MIQAATSKREDNDHYKPLPRLTFAKQAFSPFNKPLHESDWQPLARSNRHSSAINNLCGINPKAETERKYAAGSNSDADLPKASPHQRRYTNKVTRLLTIDCFMVEVVWHE</sequence>
<reference evidence="1" key="1">
    <citation type="submission" date="2023-10" db="EMBL/GenBank/DDBJ databases">
        <title>Genome assemblies of two species of porcelain crab, Petrolisthes cinctipes and Petrolisthes manimaculis (Anomura: Porcellanidae).</title>
        <authorList>
            <person name="Angst P."/>
        </authorList>
    </citation>
    <scope>NUCLEOTIDE SEQUENCE</scope>
    <source>
        <strain evidence="1">PB745_01</strain>
        <tissue evidence="1">Gill</tissue>
    </source>
</reference>
<proteinExistence type="predicted"/>
<name>A0AAE1G7Q1_PETCI</name>
<dbReference type="AlphaFoldDB" id="A0AAE1G7Q1"/>
<comment type="caution">
    <text evidence="1">The sequence shown here is derived from an EMBL/GenBank/DDBJ whole genome shotgun (WGS) entry which is preliminary data.</text>
</comment>
<organism evidence="1 2">
    <name type="scientific">Petrolisthes cinctipes</name>
    <name type="common">Flat porcelain crab</name>
    <dbReference type="NCBI Taxonomy" id="88211"/>
    <lineage>
        <taxon>Eukaryota</taxon>
        <taxon>Metazoa</taxon>
        <taxon>Ecdysozoa</taxon>
        <taxon>Arthropoda</taxon>
        <taxon>Crustacea</taxon>
        <taxon>Multicrustacea</taxon>
        <taxon>Malacostraca</taxon>
        <taxon>Eumalacostraca</taxon>
        <taxon>Eucarida</taxon>
        <taxon>Decapoda</taxon>
        <taxon>Pleocyemata</taxon>
        <taxon>Anomura</taxon>
        <taxon>Galatheoidea</taxon>
        <taxon>Porcellanidae</taxon>
        <taxon>Petrolisthes</taxon>
    </lineage>
</organism>
<evidence type="ECO:0000313" key="2">
    <source>
        <dbReference type="Proteomes" id="UP001286313"/>
    </source>
</evidence>
<gene>
    <name evidence="1" type="ORF">Pcinc_008329</name>
</gene>